<evidence type="ECO:0000256" key="1">
    <source>
        <dbReference type="SAM" id="MobiDB-lite"/>
    </source>
</evidence>
<evidence type="ECO:0000259" key="3">
    <source>
        <dbReference type="Pfam" id="PF04892"/>
    </source>
</evidence>
<feature type="domain" description="VanZ-like" evidence="3">
    <location>
        <begin position="194"/>
        <end position="313"/>
    </location>
</feature>
<dbReference type="AlphaFoldDB" id="S6ABI5"/>
<feature type="transmembrane region" description="Helical" evidence="2">
    <location>
        <begin position="529"/>
        <end position="547"/>
    </location>
</feature>
<dbReference type="EMBL" id="AP013066">
    <property type="protein sequence ID" value="BAN36785.1"/>
    <property type="molecule type" value="Genomic_DNA"/>
</dbReference>
<feature type="transmembrane region" description="Helical" evidence="2">
    <location>
        <begin position="708"/>
        <end position="726"/>
    </location>
</feature>
<feature type="transmembrane region" description="Helical" evidence="2">
    <location>
        <begin position="187"/>
        <end position="205"/>
    </location>
</feature>
<feature type="transmembrane region" description="Helical" evidence="2">
    <location>
        <begin position="155"/>
        <end position="175"/>
    </location>
</feature>
<feature type="transmembrane region" description="Helical" evidence="2">
    <location>
        <begin position="674"/>
        <end position="696"/>
    </location>
</feature>
<dbReference type="PANTHER" id="PTHR28008">
    <property type="entry name" value="DOMAIN PROTEIN, PUTATIVE (AFU_ORTHOLOGUE AFUA_3G10980)-RELATED"/>
    <property type="match status" value="1"/>
</dbReference>
<sequence length="794" mass="87915">MTVMPEMPIAYNPHSAGSAQPQRKSGPDEKNSTETRQFLLLLAFAYTAFVIYGSLVPLHFQPHPWEEARAFFRDIRYLNLGIGSRADWVANILLFVPLAFVWLGTLWHSKIVGWRIAATLLVLLACTGLSVAIEFTQIFFPPRTVSLNDIYAETLGAFIGISLWWVIGSSVTRWYLGWRAVEGPMDLAQRLLYGYLFLLFGYNILPLDLTISPVEIYHKWHEGRIVLIPFTNGQADLAQQFYGFLTDVLIWVPAGVLASLTARYDTKRIWLRLTAAAAMIEFLQIFVYTRVTDTTDILTGSLGSAIGIWLAIRWRAGEPAVKQAKAVGNTSGLIAGILLWLALIFAVFWYPFDFRTDGAFLHSRLTEATTRVPLAIYYFGTEYRAVTEVLHKIGFFFPLGILLALLAGKIRSGPPSLWKMAALASTGIVAGSVEVGQLFLPGKFADLTDWVLEIAGGWAGCALAWRIMSMRHQRVRTTPVIPAPRHSPWLFAGGLVLGLALLLLAATYIPEVPYNVRKLIGQEHPVLSSLALACAVAWIFGFPAWAARHLTTGSQRPEYLPAYLLLHGIVAWFLLRMSAPLEMIHKIVGSPILDWPWEWESIGRFISLFALWSVVSFGAGFISLRSWLPKASGFIWVWSVATLALLPVIYIVVIRYAATDNLTELLAGGGTPKTFLWVAAGLFMLALAGAQLAGALGSGMRVGTMRGVLWSIASFPLAYLALHAGFESYIIKYGQVFSAFQFLLSQDRAHYATPMELLLRYGFAHGTLLFAIAASQAPFLGHNACKSNIAQHQN</sequence>
<gene>
    <name evidence="4" type="ORF">SCD_n02986</name>
</gene>
<feature type="transmembrane region" description="Helical" evidence="2">
    <location>
        <begin position="38"/>
        <end position="60"/>
    </location>
</feature>
<dbReference type="Pfam" id="PF04892">
    <property type="entry name" value="VanZ"/>
    <property type="match status" value="3"/>
</dbReference>
<feature type="domain" description="VanZ-like" evidence="3">
    <location>
        <begin position="338"/>
        <end position="465"/>
    </location>
</feature>
<dbReference type="STRING" id="1163617.SCD_n02986"/>
<dbReference type="InterPro" id="IPR006976">
    <property type="entry name" value="VanZ-like"/>
</dbReference>
<feature type="transmembrane region" description="Helical" evidence="2">
    <location>
        <begin position="88"/>
        <end position="107"/>
    </location>
</feature>
<accession>S6ABI5</accession>
<reference evidence="4 5" key="1">
    <citation type="journal article" date="2012" name="Appl. Environ. Microbiol.">
        <title>Draft genome sequence of a psychrotolerant sulfur-oxidizing bacterium, Sulfuricella denitrificans skB26, and proteomic insights into cold adaptation.</title>
        <authorList>
            <person name="Watanabe T."/>
            <person name="Kojima H."/>
            <person name="Fukui M."/>
        </authorList>
    </citation>
    <scope>NUCLEOTIDE SEQUENCE [LARGE SCALE GENOMIC DNA]</scope>
    <source>
        <strain evidence="5">skB26</strain>
    </source>
</reference>
<feature type="transmembrane region" description="Helical" evidence="2">
    <location>
        <begin position="601"/>
        <end position="622"/>
    </location>
</feature>
<dbReference type="Proteomes" id="UP000015559">
    <property type="component" value="Chromosome"/>
</dbReference>
<feature type="transmembrane region" description="Helical" evidence="2">
    <location>
        <begin position="489"/>
        <end position="509"/>
    </location>
</feature>
<organism evidence="4 5">
    <name type="scientific">Sulfuricella denitrificans (strain DSM 22764 / NBRC 105220 / skB26)</name>
    <dbReference type="NCBI Taxonomy" id="1163617"/>
    <lineage>
        <taxon>Bacteria</taxon>
        <taxon>Pseudomonadati</taxon>
        <taxon>Pseudomonadota</taxon>
        <taxon>Betaproteobacteria</taxon>
        <taxon>Nitrosomonadales</taxon>
        <taxon>Sulfuricellaceae</taxon>
        <taxon>Sulfuricella</taxon>
    </lineage>
</organism>
<feature type="transmembrane region" description="Helical" evidence="2">
    <location>
        <begin position="450"/>
        <end position="468"/>
    </location>
</feature>
<protein>
    <recommendedName>
        <fullName evidence="3">VanZ-like domain-containing protein</fullName>
    </recommendedName>
</protein>
<dbReference type="OrthoDB" id="283584at2"/>
<feature type="transmembrane region" description="Helical" evidence="2">
    <location>
        <begin position="269"/>
        <end position="288"/>
    </location>
</feature>
<dbReference type="KEGG" id="sdr:SCD_n02986"/>
<dbReference type="HOGENOM" id="CLU_353704_0_0_4"/>
<feature type="transmembrane region" description="Helical" evidence="2">
    <location>
        <begin position="241"/>
        <end position="262"/>
    </location>
</feature>
<evidence type="ECO:0000313" key="5">
    <source>
        <dbReference type="Proteomes" id="UP000015559"/>
    </source>
</evidence>
<feature type="transmembrane region" description="Helical" evidence="2">
    <location>
        <begin position="420"/>
        <end position="438"/>
    </location>
</feature>
<feature type="domain" description="VanZ-like" evidence="3">
    <location>
        <begin position="53"/>
        <end position="167"/>
    </location>
</feature>
<feature type="transmembrane region" description="Helical" evidence="2">
    <location>
        <begin position="114"/>
        <end position="135"/>
    </location>
</feature>
<keyword evidence="2" id="KW-0472">Membrane</keyword>
<feature type="transmembrane region" description="Helical" evidence="2">
    <location>
        <begin position="559"/>
        <end position="581"/>
    </location>
</feature>
<feature type="transmembrane region" description="Helical" evidence="2">
    <location>
        <begin position="294"/>
        <end position="312"/>
    </location>
</feature>
<dbReference type="PANTHER" id="PTHR28008:SF1">
    <property type="entry name" value="DOMAIN PROTEIN, PUTATIVE (AFU_ORTHOLOGUE AFUA_3G10980)-RELATED"/>
    <property type="match status" value="1"/>
</dbReference>
<keyword evidence="2" id="KW-0812">Transmembrane</keyword>
<name>S6ABI5_SULDS</name>
<keyword evidence="5" id="KW-1185">Reference proteome</keyword>
<feature type="transmembrane region" description="Helical" evidence="2">
    <location>
        <begin position="634"/>
        <end position="654"/>
    </location>
</feature>
<feature type="region of interest" description="Disordered" evidence="1">
    <location>
        <begin position="11"/>
        <end position="31"/>
    </location>
</feature>
<dbReference type="eggNOG" id="COG5652">
    <property type="taxonomic scope" value="Bacteria"/>
</dbReference>
<evidence type="ECO:0000313" key="4">
    <source>
        <dbReference type="EMBL" id="BAN36785.1"/>
    </source>
</evidence>
<proteinExistence type="predicted"/>
<evidence type="ECO:0000256" key="2">
    <source>
        <dbReference type="SAM" id="Phobius"/>
    </source>
</evidence>
<feature type="transmembrane region" description="Helical" evidence="2">
    <location>
        <begin position="389"/>
        <end position="408"/>
    </location>
</feature>
<feature type="transmembrane region" description="Helical" evidence="2">
    <location>
        <begin position="333"/>
        <end position="352"/>
    </location>
</feature>
<keyword evidence="2" id="KW-1133">Transmembrane helix</keyword>